<dbReference type="InterPro" id="IPR025164">
    <property type="entry name" value="Toastrack_DUF4097"/>
</dbReference>
<gene>
    <name evidence="2" type="ORF">METZ01_LOCUS10690</name>
</gene>
<organism evidence="2">
    <name type="scientific">marine metagenome</name>
    <dbReference type="NCBI Taxonomy" id="408172"/>
    <lineage>
        <taxon>unclassified sequences</taxon>
        <taxon>metagenomes</taxon>
        <taxon>ecological metagenomes</taxon>
    </lineage>
</organism>
<evidence type="ECO:0000313" key="2">
    <source>
        <dbReference type="EMBL" id="SUZ57836.1"/>
    </source>
</evidence>
<proteinExistence type="predicted"/>
<feature type="domain" description="DUF4097" evidence="1">
    <location>
        <begin position="52"/>
        <end position="231"/>
    </location>
</feature>
<reference evidence="2" key="1">
    <citation type="submission" date="2018-05" db="EMBL/GenBank/DDBJ databases">
        <authorList>
            <person name="Lanie J.A."/>
            <person name="Ng W.-L."/>
            <person name="Kazmierczak K.M."/>
            <person name="Andrzejewski T.M."/>
            <person name="Davidsen T.M."/>
            <person name="Wayne K.J."/>
            <person name="Tettelin H."/>
            <person name="Glass J.I."/>
            <person name="Rusch D."/>
            <person name="Podicherti R."/>
            <person name="Tsui H.-C.T."/>
            <person name="Winkler M.E."/>
        </authorList>
    </citation>
    <scope>NUCLEOTIDE SEQUENCE</scope>
</reference>
<dbReference type="Pfam" id="PF13349">
    <property type="entry name" value="DUF4097"/>
    <property type="match status" value="2"/>
</dbReference>
<evidence type="ECO:0000259" key="1">
    <source>
        <dbReference type="Pfam" id="PF13349"/>
    </source>
</evidence>
<dbReference type="EMBL" id="UINC01000581">
    <property type="protein sequence ID" value="SUZ57836.1"/>
    <property type="molecule type" value="Genomic_DNA"/>
</dbReference>
<dbReference type="PANTHER" id="PTHR34094">
    <property type="match status" value="1"/>
</dbReference>
<protein>
    <recommendedName>
        <fullName evidence="1">DUF4097 domain-containing protein</fullName>
    </recommendedName>
</protein>
<name>A0A381NT73_9ZZZZ</name>
<accession>A0A381NT73</accession>
<sequence>MVSLHKYFLFFMITSLLNAQDLRQLSYNKYEVTSSYTFRASSAGELIVKNFRGDITVTGKSNNAVTIVNETNIKANSEKRAWNLYQEAKVTVNQTEDETGKTVIIVEGKTEWRRRINDNLVITVPQVFSVALDCRGGNIALASLQGEMDISTSSGDINLRNLTGKITTLTSGGDIEGDNLSGRVSARTSGGSLQFSDVKGELNATTSGGDIGAENIQGSTSLETSGGDINLYDLVGREIFARTSGGEITARELIAETTIDLHTGGGDLDLEDITGDLEASTSGGNIDIMDVRGETKVWTSGGEINAEVVHGAFDGRTSGGDISLSKIWDRQYEDHEIDVKTSGGDIVLTLPEDFPASFRLRVLSPGRKPGEVILSDFPMEISASQAVTRGEGIINGGKFNVHVEASMGTIRIRRED</sequence>
<dbReference type="AlphaFoldDB" id="A0A381NT73"/>
<feature type="domain" description="DUF4097" evidence="1">
    <location>
        <begin position="238"/>
        <end position="364"/>
    </location>
</feature>
<dbReference type="PANTHER" id="PTHR34094:SF1">
    <property type="entry name" value="PROTEIN FAM185A"/>
    <property type="match status" value="1"/>
</dbReference>